<feature type="compositionally biased region" description="Polar residues" evidence="1">
    <location>
        <begin position="103"/>
        <end position="112"/>
    </location>
</feature>
<feature type="compositionally biased region" description="Basic and acidic residues" evidence="1">
    <location>
        <begin position="113"/>
        <end position="138"/>
    </location>
</feature>
<protein>
    <submittedName>
        <fullName evidence="2">Uncharacterized protein</fullName>
    </submittedName>
</protein>
<evidence type="ECO:0000256" key="1">
    <source>
        <dbReference type="SAM" id="MobiDB-lite"/>
    </source>
</evidence>
<evidence type="ECO:0000313" key="3">
    <source>
        <dbReference type="Proteomes" id="UP000314294"/>
    </source>
</evidence>
<proteinExistence type="predicted"/>
<feature type="region of interest" description="Disordered" evidence="1">
    <location>
        <begin position="103"/>
        <end position="138"/>
    </location>
</feature>
<gene>
    <name evidence="2" type="ORF">EYF80_017334</name>
</gene>
<accession>A0A4Z2I397</accession>
<sequence>MRPERATGARSGRQGEGEPEVIVVAMSILQFAGAQTVRDEIPRLKKAQQEHQNPLVQVPNHLSFVQTGSEEKREVVEEAILRKKLKGHQYIVTVDFPGRRSETQIGTAQTQLLDRDSRQSNHHERQNRGGREGGMRETCTHPHMLRSVKLLACILTDGSLSSTRSDWAHNH</sequence>
<organism evidence="2 3">
    <name type="scientific">Liparis tanakae</name>
    <name type="common">Tanaka's snailfish</name>
    <dbReference type="NCBI Taxonomy" id="230148"/>
    <lineage>
        <taxon>Eukaryota</taxon>
        <taxon>Metazoa</taxon>
        <taxon>Chordata</taxon>
        <taxon>Craniata</taxon>
        <taxon>Vertebrata</taxon>
        <taxon>Euteleostomi</taxon>
        <taxon>Actinopterygii</taxon>
        <taxon>Neopterygii</taxon>
        <taxon>Teleostei</taxon>
        <taxon>Neoteleostei</taxon>
        <taxon>Acanthomorphata</taxon>
        <taxon>Eupercaria</taxon>
        <taxon>Perciformes</taxon>
        <taxon>Cottioidei</taxon>
        <taxon>Cottales</taxon>
        <taxon>Liparidae</taxon>
        <taxon>Liparis</taxon>
    </lineage>
</organism>
<reference evidence="2 3" key="1">
    <citation type="submission" date="2019-03" db="EMBL/GenBank/DDBJ databases">
        <title>First draft genome of Liparis tanakae, snailfish: a comprehensive survey of snailfish specific genes.</title>
        <authorList>
            <person name="Kim W."/>
            <person name="Song I."/>
            <person name="Jeong J.-H."/>
            <person name="Kim D."/>
            <person name="Kim S."/>
            <person name="Ryu S."/>
            <person name="Song J.Y."/>
            <person name="Lee S.K."/>
        </authorList>
    </citation>
    <scope>NUCLEOTIDE SEQUENCE [LARGE SCALE GENOMIC DNA]</scope>
    <source>
        <tissue evidence="2">Muscle</tissue>
    </source>
</reference>
<dbReference type="Proteomes" id="UP000314294">
    <property type="component" value="Unassembled WGS sequence"/>
</dbReference>
<dbReference type="AlphaFoldDB" id="A0A4Z2I397"/>
<keyword evidence="3" id="KW-1185">Reference proteome</keyword>
<comment type="caution">
    <text evidence="2">The sequence shown here is derived from an EMBL/GenBank/DDBJ whole genome shotgun (WGS) entry which is preliminary data.</text>
</comment>
<dbReference type="EMBL" id="SRLO01000137">
    <property type="protein sequence ID" value="TNN72408.1"/>
    <property type="molecule type" value="Genomic_DNA"/>
</dbReference>
<name>A0A4Z2I397_9TELE</name>
<evidence type="ECO:0000313" key="2">
    <source>
        <dbReference type="EMBL" id="TNN72408.1"/>
    </source>
</evidence>